<dbReference type="PANTHER" id="PTHR32294">
    <property type="entry name" value="DNA POLYMERASE III SUBUNIT ALPHA"/>
    <property type="match status" value="1"/>
</dbReference>
<dbReference type="Pfam" id="PF02811">
    <property type="entry name" value="PHP"/>
    <property type="match status" value="1"/>
</dbReference>
<evidence type="ECO:0000313" key="10">
    <source>
        <dbReference type="EMBL" id="KKQ75053.1"/>
    </source>
</evidence>
<dbReference type="GO" id="GO:0006260">
    <property type="term" value="P:DNA replication"/>
    <property type="evidence" value="ECO:0007669"/>
    <property type="project" value="UniProtKB-KW"/>
</dbReference>
<dbReference type="GO" id="GO:0003676">
    <property type="term" value="F:nucleic acid binding"/>
    <property type="evidence" value="ECO:0007669"/>
    <property type="project" value="InterPro"/>
</dbReference>
<proteinExistence type="predicted"/>
<dbReference type="AlphaFoldDB" id="A0A0G0K5S2"/>
<dbReference type="PANTHER" id="PTHR32294:SF0">
    <property type="entry name" value="DNA POLYMERASE III SUBUNIT ALPHA"/>
    <property type="match status" value="1"/>
</dbReference>
<evidence type="ECO:0000256" key="3">
    <source>
        <dbReference type="ARBA" id="ARBA00019114"/>
    </source>
</evidence>
<dbReference type="CDD" id="cd04485">
    <property type="entry name" value="DnaE_OBF"/>
    <property type="match status" value="1"/>
</dbReference>
<comment type="caution">
    <text evidence="10">The sequence shown here is derived from an EMBL/GenBank/DDBJ whole genome shotgun (WGS) entry which is preliminary data.</text>
</comment>
<dbReference type="PATRIC" id="fig|1618569.3.peg.507"/>
<dbReference type="InterPro" id="IPR041931">
    <property type="entry name" value="DNA_pol3_alpha_thumb_dom"/>
</dbReference>
<evidence type="ECO:0000256" key="1">
    <source>
        <dbReference type="ARBA" id="ARBA00004496"/>
    </source>
</evidence>
<dbReference type="Gene3D" id="1.10.150.870">
    <property type="match status" value="1"/>
</dbReference>
<dbReference type="NCBIfam" id="TIGR00594">
    <property type="entry name" value="polc"/>
    <property type="match status" value="1"/>
</dbReference>
<dbReference type="Pfam" id="PF14579">
    <property type="entry name" value="HHH_6"/>
    <property type="match status" value="1"/>
</dbReference>
<dbReference type="Pfam" id="PF07733">
    <property type="entry name" value="DNA_pol3_alpha"/>
    <property type="match status" value="1"/>
</dbReference>
<dbReference type="EC" id="2.7.7.7" evidence="2"/>
<dbReference type="InterPro" id="IPR004805">
    <property type="entry name" value="DnaE2/DnaE/PolC"/>
</dbReference>
<dbReference type="GO" id="GO:0003887">
    <property type="term" value="F:DNA-directed DNA polymerase activity"/>
    <property type="evidence" value="ECO:0007669"/>
    <property type="project" value="UniProtKB-KW"/>
</dbReference>
<dbReference type="Pfam" id="PF17657">
    <property type="entry name" value="DNA_pol3_finger"/>
    <property type="match status" value="1"/>
</dbReference>
<evidence type="ECO:0000256" key="7">
    <source>
        <dbReference type="ARBA" id="ARBA00022932"/>
    </source>
</evidence>
<dbReference type="InterPro" id="IPR040982">
    <property type="entry name" value="DNA_pol3_finger"/>
</dbReference>
<evidence type="ECO:0000313" key="11">
    <source>
        <dbReference type="Proteomes" id="UP000034181"/>
    </source>
</evidence>
<evidence type="ECO:0000259" key="9">
    <source>
        <dbReference type="SMART" id="SM00481"/>
    </source>
</evidence>
<feature type="domain" description="Polymerase/histidinol phosphatase N-terminal" evidence="9">
    <location>
        <begin position="6"/>
        <end position="73"/>
    </location>
</feature>
<dbReference type="CDD" id="cd12113">
    <property type="entry name" value="PHP_PolIIIA_DnaE3"/>
    <property type="match status" value="1"/>
</dbReference>
<dbReference type="SUPFAM" id="SSF89550">
    <property type="entry name" value="PHP domain-like"/>
    <property type="match status" value="1"/>
</dbReference>
<dbReference type="EMBL" id="LBUZ01000018">
    <property type="protein sequence ID" value="KKQ75053.1"/>
    <property type="molecule type" value="Genomic_DNA"/>
</dbReference>
<evidence type="ECO:0000256" key="6">
    <source>
        <dbReference type="ARBA" id="ARBA00022705"/>
    </source>
</evidence>
<keyword evidence="7" id="KW-0239">DNA-directed DNA polymerase</keyword>
<dbReference type="InterPro" id="IPR011708">
    <property type="entry name" value="DNA_pol3_alpha_NTPase_dom"/>
</dbReference>
<evidence type="ECO:0000256" key="4">
    <source>
        <dbReference type="ARBA" id="ARBA00022679"/>
    </source>
</evidence>
<comment type="catalytic activity">
    <reaction evidence="8">
        <text>DNA(n) + a 2'-deoxyribonucleoside 5'-triphosphate = DNA(n+1) + diphosphate</text>
        <dbReference type="Rhea" id="RHEA:22508"/>
        <dbReference type="Rhea" id="RHEA-COMP:17339"/>
        <dbReference type="Rhea" id="RHEA-COMP:17340"/>
        <dbReference type="ChEBI" id="CHEBI:33019"/>
        <dbReference type="ChEBI" id="CHEBI:61560"/>
        <dbReference type="ChEBI" id="CHEBI:173112"/>
        <dbReference type="EC" id="2.7.7.7"/>
    </reaction>
</comment>
<dbReference type="GO" id="GO:0005737">
    <property type="term" value="C:cytoplasm"/>
    <property type="evidence" value="ECO:0007669"/>
    <property type="project" value="UniProtKB-SubCell"/>
</dbReference>
<keyword evidence="5" id="KW-0548">Nucleotidyltransferase</keyword>
<dbReference type="Proteomes" id="UP000034181">
    <property type="component" value="Unassembled WGS sequence"/>
</dbReference>
<gene>
    <name evidence="10" type="ORF">US96_C0018G0025</name>
</gene>
<dbReference type="InterPro" id="IPR016195">
    <property type="entry name" value="Pol/histidinol_Pase-like"/>
</dbReference>
<name>A0A0G0K5S2_9BACT</name>
<organism evidence="10 11">
    <name type="scientific">Candidatus Woesebacteria bacterium GW2011_GWB1_38_5b</name>
    <dbReference type="NCBI Taxonomy" id="1618569"/>
    <lineage>
        <taxon>Bacteria</taxon>
        <taxon>Candidatus Woeseibacteriota</taxon>
    </lineage>
</organism>
<accession>A0A0G0K5S2</accession>
<dbReference type="Gene3D" id="3.20.20.140">
    <property type="entry name" value="Metal-dependent hydrolases"/>
    <property type="match status" value="1"/>
</dbReference>
<evidence type="ECO:0000256" key="5">
    <source>
        <dbReference type="ARBA" id="ARBA00022695"/>
    </source>
</evidence>
<dbReference type="GO" id="GO:0008408">
    <property type="term" value="F:3'-5' exonuclease activity"/>
    <property type="evidence" value="ECO:0007669"/>
    <property type="project" value="InterPro"/>
</dbReference>
<dbReference type="InterPro" id="IPR004365">
    <property type="entry name" value="NA-bd_OB_tRNA"/>
</dbReference>
<reference evidence="10 11" key="1">
    <citation type="journal article" date="2015" name="Nature">
        <title>rRNA introns, odd ribosomes, and small enigmatic genomes across a large radiation of phyla.</title>
        <authorList>
            <person name="Brown C.T."/>
            <person name="Hug L.A."/>
            <person name="Thomas B.C."/>
            <person name="Sharon I."/>
            <person name="Castelle C.J."/>
            <person name="Singh A."/>
            <person name="Wilkins M.J."/>
            <person name="Williams K.H."/>
            <person name="Banfield J.F."/>
        </authorList>
    </citation>
    <scope>NUCLEOTIDE SEQUENCE [LARGE SCALE GENOMIC DNA]</scope>
</reference>
<keyword evidence="4" id="KW-0808">Transferase</keyword>
<sequence length="1166" mass="132898">MSPKFVHLHVHTEYSLLDGLSKISDLVSYIKKEDMKSVAITDHGAMYGVIEFYKKCKKEGIKPIIGMEAYTTNVDLKERPSRGKIKNNHLLLLAKDRQGYENLMKLTSIAHLEGYYYRPRVDKKTLSSYSKGLICTSACPQGELAQTVFDGNFEGARKLTKWFLDVFGEDYYFEIQKHEYAKFIDKADNDEVRNLLIENNEFEEKINKGIIELSRELGIPLVATNDAHYIRKNDASAQDALVCIATGKKVTDLKRLRYIDSPTFYLKTEAEMRDLFKDYPDALKNTWEVSEKCNVEIELNRWFFPKYDLPEKKTADSVMEEKVWHGIKKKISRITPEIRERLQYEMDIIKKKRYSTYFLIVADIARWAEKKGIITNTRGSAAGSLVSYALGIININPLNYELPFERFLTPWRPSPPDIDFDIADDRREEIINYIGKRYGKSKVSQICTFGRMLARGSVRDVSRVLGYPYATGDRISKAIPLGSQGFPMNIQKALEVSQDLKKMYEKDPDAKKILDLAREVEGNARHISVHAAGVVIAPDDITYYSPLQLDPEGKKVITQYDMDALDPNVSPNEAVGLLKFDLLGLRNLSILGSAIAIVKKKRKIDIQIDRIPLNNKKTFEMLSRGETMGVFQLSGAGMTRYLRDLKPERVEDLMAMVALYRPGPMAQIPEYIERKNNPEKVSYFDPRMQEYLAKSYGLLVYQDDVFATAIKIAGYTWEEADKLRKAVGKKIPQEMERQKEKFIKGAIENGMEKNKAEELFKLIEPFSGYGFNKAHAASYGMVAYWTAFMKANYPVEFMCALLTAESGDTEKISSAVNECKRMGIRVFPPDINKSGVDFTIVKEKNSLSGRAVLFGLNAIKNVGKAAIEAVLSERDKVEFTSFSNFLSRVDARKVNKRVLESLIKVGALSRFGNRASLLVTMDALRNKVSKIKGIENQESLFSQDEINKASLQNQEKATALDEFSDEEIQNLERQLLGFSLSAKPVNEIIEAFIPLATHKIQDIVIEQEKVELVKVAAVVSEVRIVVTRTSGREMAFVRVRDDTGDIDLVVFPKIFETTKEYWVNNKPLLIRGRVDVREDSANIIVEQVFTKDNLFSGDRLFIRIPKQVTRENLRSLKNLLLRNKGQQKVSLMFEDDPSKTVNLNFGISWNEELAREISHTLESEEN</sequence>
<protein>
    <recommendedName>
        <fullName evidence="3">DNA polymerase III subunit alpha</fullName>
        <ecNumber evidence="2">2.7.7.7</ecNumber>
    </recommendedName>
</protein>
<dbReference type="InterPro" id="IPR029460">
    <property type="entry name" value="DNAPol_HHH"/>
</dbReference>
<dbReference type="SMART" id="SM00481">
    <property type="entry name" value="POLIIIAc"/>
    <property type="match status" value="1"/>
</dbReference>
<dbReference type="InterPro" id="IPR003141">
    <property type="entry name" value="Pol/His_phosphatase_N"/>
</dbReference>
<dbReference type="Gene3D" id="1.10.10.1600">
    <property type="entry name" value="Bacterial DNA polymerase III alpha subunit, thumb domain"/>
    <property type="match status" value="1"/>
</dbReference>
<comment type="subcellular location">
    <subcellularLocation>
        <location evidence="1">Cytoplasm</location>
    </subcellularLocation>
</comment>
<dbReference type="Pfam" id="PF01336">
    <property type="entry name" value="tRNA_anti-codon"/>
    <property type="match status" value="1"/>
</dbReference>
<evidence type="ECO:0000256" key="8">
    <source>
        <dbReference type="ARBA" id="ARBA00049244"/>
    </source>
</evidence>
<evidence type="ECO:0000256" key="2">
    <source>
        <dbReference type="ARBA" id="ARBA00012417"/>
    </source>
</evidence>
<dbReference type="NCBIfam" id="NF004226">
    <property type="entry name" value="PRK05673.1"/>
    <property type="match status" value="1"/>
</dbReference>
<keyword evidence="6" id="KW-0235">DNA replication</keyword>
<dbReference type="InterPro" id="IPR004013">
    <property type="entry name" value="PHP_dom"/>
</dbReference>